<evidence type="ECO:0000313" key="9">
    <source>
        <dbReference type="Proteomes" id="UP000006461"/>
    </source>
</evidence>
<dbReference type="InterPro" id="IPR036388">
    <property type="entry name" value="WH-like_DNA-bd_sf"/>
</dbReference>
<dbReference type="PANTHER" id="PTHR43133">
    <property type="entry name" value="RNA POLYMERASE ECF-TYPE SIGMA FACTO"/>
    <property type="match status" value="1"/>
</dbReference>
<evidence type="ECO:0000256" key="2">
    <source>
        <dbReference type="ARBA" id="ARBA00023015"/>
    </source>
</evidence>
<dbReference type="InterPro" id="IPR039425">
    <property type="entry name" value="RNA_pol_sigma-70-like"/>
</dbReference>
<evidence type="ECO:0000256" key="3">
    <source>
        <dbReference type="ARBA" id="ARBA00023082"/>
    </source>
</evidence>
<proteinExistence type="inferred from homology"/>
<keyword evidence="2" id="KW-0805">Transcription regulation</keyword>
<name>I4EX16_MODI5</name>
<dbReference type="NCBIfam" id="TIGR02937">
    <property type="entry name" value="sigma70-ECF"/>
    <property type="match status" value="1"/>
</dbReference>
<sequence>MDGDGDDSPVGELVAAALAGDVRCWNSLVQRYTPLLLSVVRRFRLDGSDAEDVVQTVWLRLVEQLGRIREAQALPGWIVTTARHECLHVLDGRRRVAPTDLADQGWPDGAGDPPVDTDLLAAERHEALLAALAELPERQRALLLVLLHDPPLPYEEVSQRLGIPVGSIGPTRARALDRIRSNPTMQALLRA</sequence>
<keyword evidence="5" id="KW-0804">Transcription</keyword>
<dbReference type="SUPFAM" id="SSF88946">
    <property type="entry name" value="Sigma2 domain of RNA polymerase sigma factors"/>
    <property type="match status" value="1"/>
</dbReference>
<dbReference type="Pfam" id="PF04542">
    <property type="entry name" value="Sigma70_r2"/>
    <property type="match status" value="1"/>
</dbReference>
<feature type="domain" description="RNA polymerase sigma-70 region 4" evidence="7">
    <location>
        <begin position="131"/>
        <end position="180"/>
    </location>
</feature>
<dbReference type="GO" id="GO:0003677">
    <property type="term" value="F:DNA binding"/>
    <property type="evidence" value="ECO:0007669"/>
    <property type="project" value="UniProtKB-KW"/>
</dbReference>
<dbReference type="SUPFAM" id="SSF88659">
    <property type="entry name" value="Sigma3 and sigma4 domains of RNA polymerase sigma factors"/>
    <property type="match status" value="1"/>
</dbReference>
<keyword evidence="4" id="KW-0238">DNA-binding</keyword>
<evidence type="ECO:0000259" key="7">
    <source>
        <dbReference type="Pfam" id="PF04545"/>
    </source>
</evidence>
<dbReference type="eggNOG" id="COG1595">
    <property type="taxonomic scope" value="Bacteria"/>
</dbReference>
<dbReference type="InterPro" id="IPR013325">
    <property type="entry name" value="RNA_pol_sigma_r2"/>
</dbReference>
<dbReference type="GO" id="GO:0006352">
    <property type="term" value="P:DNA-templated transcription initiation"/>
    <property type="evidence" value="ECO:0007669"/>
    <property type="project" value="InterPro"/>
</dbReference>
<evidence type="ECO:0000256" key="5">
    <source>
        <dbReference type="ARBA" id="ARBA00023163"/>
    </source>
</evidence>
<dbReference type="OMA" id="STARHEC"/>
<keyword evidence="9" id="KW-1185">Reference proteome</keyword>
<dbReference type="Gene3D" id="1.10.1740.10">
    <property type="match status" value="1"/>
</dbReference>
<dbReference type="PATRIC" id="fig|477641.3.peg.2378"/>
<dbReference type="STRING" id="477641.MODMU_2500"/>
<dbReference type="InterPro" id="IPR014284">
    <property type="entry name" value="RNA_pol_sigma-70_dom"/>
</dbReference>
<evidence type="ECO:0000313" key="8">
    <source>
        <dbReference type="EMBL" id="CCH87929.1"/>
    </source>
</evidence>
<dbReference type="EMBL" id="FO203431">
    <property type="protein sequence ID" value="CCH87929.1"/>
    <property type="molecule type" value="Genomic_DNA"/>
</dbReference>
<dbReference type="Gene3D" id="1.10.10.10">
    <property type="entry name" value="Winged helix-like DNA-binding domain superfamily/Winged helix DNA-binding domain"/>
    <property type="match status" value="1"/>
</dbReference>
<dbReference type="InterPro" id="IPR007630">
    <property type="entry name" value="RNA_pol_sigma70_r4"/>
</dbReference>
<dbReference type="Proteomes" id="UP000006461">
    <property type="component" value="Chromosome"/>
</dbReference>
<dbReference type="OrthoDB" id="265863at2"/>
<evidence type="ECO:0000259" key="6">
    <source>
        <dbReference type="Pfam" id="PF04542"/>
    </source>
</evidence>
<dbReference type="PANTHER" id="PTHR43133:SF8">
    <property type="entry name" value="RNA POLYMERASE SIGMA FACTOR HI_1459-RELATED"/>
    <property type="match status" value="1"/>
</dbReference>
<gene>
    <name evidence="8" type="ordered locus">MODMU_2500</name>
</gene>
<accession>I4EX16</accession>
<dbReference type="AlphaFoldDB" id="I4EX16"/>
<dbReference type="InterPro" id="IPR007627">
    <property type="entry name" value="RNA_pol_sigma70_r2"/>
</dbReference>
<dbReference type="HOGENOM" id="CLU_047691_5_2_11"/>
<dbReference type="InterPro" id="IPR013324">
    <property type="entry name" value="RNA_pol_sigma_r3/r4-like"/>
</dbReference>
<dbReference type="Pfam" id="PF04545">
    <property type="entry name" value="Sigma70_r4"/>
    <property type="match status" value="1"/>
</dbReference>
<evidence type="ECO:0000256" key="1">
    <source>
        <dbReference type="ARBA" id="ARBA00010641"/>
    </source>
</evidence>
<dbReference type="KEGG" id="mmar:MODMU_2500"/>
<comment type="similarity">
    <text evidence="1">Belongs to the sigma-70 factor family. ECF subfamily.</text>
</comment>
<protein>
    <submittedName>
        <fullName evidence="8">RNA polymerase, sigma-24 subunit, ECF subfamily</fullName>
    </submittedName>
</protein>
<keyword evidence="3" id="KW-0731">Sigma factor</keyword>
<organism evidence="8 9">
    <name type="scientific">Modestobacter italicus (strain DSM 44449 / CECT 9708 / BC 501)</name>
    <dbReference type="NCBI Taxonomy" id="2732864"/>
    <lineage>
        <taxon>Bacteria</taxon>
        <taxon>Bacillati</taxon>
        <taxon>Actinomycetota</taxon>
        <taxon>Actinomycetes</taxon>
        <taxon>Geodermatophilales</taxon>
        <taxon>Geodermatophilaceae</taxon>
        <taxon>Modestobacter</taxon>
    </lineage>
</organism>
<dbReference type="GO" id="GO:0016987">
    <property type="term" value="F:sigma factor activity"/>
    <property type="evidence" value="ECO:0007669"/>
    <property type="project" value="UniProtKB-KW"/>
</dbReference>
<reference evidence="8 9" key="1">
    <citation type="journal article" date="2012" name="J. Bacteriol.">
        <title>Genome Sequence of Radiation-Resistant Modestobacter marinus Strain BC501, a Representative Actinobacterium That Thrives on Calcareous Stone Surfaces.</title>
        <authorList>
            <person name="Normand P."/>
            <person name="Gury J."/>
            <person name="Pujic P."/>
            <person name="Chouaia B."/>
            <person name="Crotti E."/>
            <person name="Brusetti L."/>
            <person name="Daffonchio D."/>
            <person name="Vacherie B."/>
            <person name="Barbe V."/>
            <person name="Medigue C."/>
            <person name="Calteau A."/>
            <person name="Ghodhbane-Gtari F."/>
            <person name="Essoussi I."/>
            <person name="Nouioui I."/>
            <person name="Abbassi-Ghozzi I."/>
            <person name="Gtari M."/>
        </authorList>
    </citation>
    <scope>NUCLEOTIDE SEQUENCE [LARGE SCALE GENOMIC DNA]</scope>
    <source>
        <strain evidence="9">BC 501</strain>
    </source>
</reference>
<feature type="domain" description="RNA polymerase sigma-70 region 2" evidence="6">
    <location>
        <begin position="28"/>
        <end position="95"/>
    </location>
</feature>
<evidence type="ECO:0000256" key="4">
    <source>
        <dbReference type="ARBA" id="ARBA00023125"/>
    </source>
</evidence>